<keyword evidence="8" id="KW-0539">Nucleus</keyword>
<keyword evidence="7" id="KW-0906">Nuclear pore complex</keyword>
<comment type="similarity">
    <text evidence="2">Belongs to the nucleoporin Nup85 family.</text>
</comment>
<evidence type="ECO:0000313" key="11">
    <source>
        <dbReference type="Proteomes" id="UP000012174"/>
    </source>
</evidence>
<dbReference type="EMBL" id="KB706946">
    <property type="protein sequence ID" value="EMR65078.1"/>
    <property type="molecule type" value="Genomic_DNA"/>
</dbReference>
<feature type="compositionally biased region" description="Acidic residues" evidence="9">
    <location>
        <begin position="77"/>
        <end position="103"/>
    </location>
</feature>
<dbReference type="GO" id="GO:0017056">
    <property type="term" value="F:structural constituent of nuclear pore"/>
    <property type="evidence" value="ECO:0007669"/>
    <property type="project" value="TreeGrafter"/>
</dbReference>
<dbReference type="Proteomes" id="UP000012174">
    <property type="component" value="Unassembled WGS sequence"/>
</dbReference>
<feature type="compositionally biased region" description="Polar residues" evidence="9">
    <location>
        <begin position="28"/>
        <end position="40"/>
    </location>
</feature>
<reference evidence="11" key="1">
    <citation type="journal article" date="2013" name="Genome Announc.">
        <title>Draft genome sequence of the grapevine dieback fungus Eutypa lata UCR-EL1.</title>
        <authorList>
            <person name="Blanco-Ulate B."/>
            <person name="Rolshausen P.E."/>
            <person name="Cantu D."/>
        </authorList>
    </citation>
    <scope>NUCLEOTIDE SEQUENCE [LARGE SCALE GENOMIC DNA]</scope>
    <source>
        <strain evidence="11">UCR-EL1</strain>
    </source>
</reference>
<dbReference type="OrthoDB" id="5422384at2759"/>
<keyword evidence="5" id="KW-0653">Protein transport</keyword>
<keyword evidence="6" id="KW-0811">Translocation</keyword>
<gene>
    <name evidence="10" type="ORF">UCREL1_7950</name>
</gene>
<evidence type="ECO:0000256" key="9">
    <source>
        <dbReference type="SAM" id="MobiDB-lite"/>
    </source>
</evidence>
<sequence>MTGGKVKSLNFNRPSSGRGKNAPLASSLRGSTTRQPSRLSRQYYAEDNDDEEEEDDEDEDEDEVELPVKTSGTFGVPDDDTTELADLEEDSEDAEGEDEEDEDDMEAMMQDEVEHDIEEDLLREIADTADTERDLYDQDFYEHQFDEDDSDIMMMTTDAVNERVQKDADQIFRMSQKPRKKELKYATLAKDLCAQLGIADVSEPDSILLQTEDILNRLYDEGVGPTDDREKLSHTLSQACIKLVDDVWGPYVDSLPRGFEEHAAKVGPSADAPDFEKAKYLATLILRIHHTPPEKTEFGGSRYPALPSILFNWLDDQHNIGGDQIDLILRNRPSPASHALYWQAAFSSLIRGNIETTTHLLRSAGWEAIKKSPRGELLYKGQALENIKVAVEDLCHVMELCPALNNDSWDIRSSDWTLFRLKAKAAKERLVDFTEGRDRAHLASSRFNESEFGNSMDSRRSLTGLARKAESQIPWEIYESLQSLYAILTGGAESILAASQDWCEATIALLGWWNEEQNKPTADKPQPRSSTDYTESSADEYFLDRLASCFYTATETEFHFDSNDPVEVAVVSAFEDNVEGAIGFLRLWSLPIASAVAEVAALGGWLLPPESQNLISMDSLDMEDLELLGVNQGTGPDEKDGIKDATLIHYARSIRDLPVISGNTSKGKVSIEGWELAVQVVGRIDSAERSEEMVRDLLESVLSKINEDSHATVDKIWRLLNELGMINFAEDTVEAFGDILSRVTFRFGETLWYYALSHRPGKVRDVLNTLMSISLVESTTYPPKAELDDYLKRLLTERAATLEQFAKQDLEAAELLGKMLSGYATLRRFYDLRDGDSKANPKSLVRRQQAANALMAVIASADDNIRGGLYDDTRDAVVSEDFLLALLGEAYVFVNQSPPVITLEQIDILLKAIEDIQTVGSRVYDAADEFFKLVLASGHGLKGSSPADLLKRSTTTGSSSSSLGGSFMMTGSSMMASQLHQSVMKSGMIRGPVKRSWDWRTGILATSSSADILRQIRLGLTKDLANLWLEQADSVIM</sequence>
<proteinExistence type="inferred from homology"/>
<keyword evidence="4" id="KW-0509">mRNA transport</keyword>
<dbReference type="KEGG" id="ela:UCREL1_7950"/>
<dbReference type="eggNOG" id="ENOG502SIA5">
    <property type="taxonomic scope" value="Eukaryota"/>
</dbReference>
<accession>M7SL47</accession>
<dbReference type="STRING" id="1287681.M7SL47"/>
<dbReference type="OMA" id="YKPSPAC"/>
<dbReference type="GO" id="GO:0006606">
    <property type="term" value="P:protein import into nucleus"/>
    <property type="evidence" value="ECO:0007669"/>
    <property type="project" value="TreeGrafter"/>
</dbReference>
<organism evidence="10 11">
    <name type="scientific">Eutypa lata (strain UCR-EL1)</name>
    <name type="common">Grapevine dieback disease fungus</name>
    <name type="synonym">Eutypa armeniacae</name>
    <dbReference type="NCBI Taxonomy" id="1287681"/>
    <lineage>
        <taxon>Eukaryota</taxon>
        <taxon>Fungi</taxon>
        <taxon>Dikarya</taxon>
        <taxon>Ascomycota</taxon>
        <taxon>Pezizomycotina</taxon>
        <taxon>Sordariomycetes</taxon>
        <taxon>Xylariomycetidae</taxon>
        <taxon>Xylariales</taxon>
        <taxon>Diatrypaceae</taxon>
        <taxon>Eutypa</taxon>
    </lineage>
</organism>
<evidence type="ECO:0000256" key="5">
    <source>
        <dbReference type="ARBA" id="ARBA00022927"/>
    </source>
</evidence>
<evidence type="ECO:0000256" key="2">
    <source>
        <dbReference type="ARBA" id="ARBA00005573"/>
    </source>
</evidence>
<dbReference type="GO" id="GO:0006406">
    <property type="term" value="P:mRNA export from nucleus"/>
    <property type="evidence" value="ECO:0007669"/>
    <property type="project" value="TreeGrafter"/>
</dbReference>
<dbReference type="AlphaFoldDB" id="M7SL47"/>
<protein>
    <submittedName>
        <fullName evidence="10">Putative nuclear pore complex subunit nup85 protein</fullName>
    </submittedName>
</protein>
<dbReference type="GO" id="GO:0045893">
    <property type="term" value="P:positive regulation of DNA-templated transcription"/>
    <property type="evidence" value="ECO:0007669"/>
    <property type="project" value="TreeGrafter"/>
</dbReference>
<evidence type="ECO:0000313" key="10">
    <source>
        <dbReference type="EMBL" id="EMR65078.1"/>
    </source>
</evidence>
<dbReference type="PANTHER" id="PTHR13373:SF21">
    <property type="entry name" value="NUCLEAR PORE COMPLEX PROTEIN NUP85"/>
    <property type="match status" value="1"/>
</dbReference>
<evidence type="ECO:0000256" key="8">
    <source>
        <dbReference type="ARBA" id="ARBA00023242"/>
    </source>
</evidence>
<keyword evidence="3" id="KW-0813">Transport</keyword>
<dbReference type="HOGENOM" id="CLU_002336_1_0_1"/>
<dbReference type="GO" id="GO:0031080">
    <property type="term" value="C:nuclear pore outer ring"/>
    <property type="evidence" value="ECO:0007669"/>
    <property type="project" value="TreeGrafter"/>
</dbReference>
<feature type="compositionally biased region" description="Acidic residues" evidence="9">
    <location>
        <begin position="46"/>
        <end position="65"/>
    </location>
</feature>
<name>M7SL47_EUTLA</name>
<dbReference type="PANTHER" id="PTHR13373">
    <property type="entry name" value="FROUNT PROTEIN-RELATED"/>
    <property type="match status" value="1"/>
</dbReference>
<evidence type="ECO:0000256" key="6">
    <source>
        <dbReference type="ARBA" id="ARBA00023010"/>
    </source>
</evidence>
<evidence type="ECO:0000256" key="3">
    <source>
        <dbReference type="ARBA" id="ARBA00022448"/>
    </source>
</evidence>
<evidence type="ECO:0000256" key="1">
    <source>
        <dbReference type="ARBA" id="ARBA00004567"/>
    </source>
</evidence>
<evidence type="ECO:0000256" key="7">
    <source>
        <dbReference type="ARBA" id="ARBA00023132"/>
    </source>
</evidence>
<keyword evidence="11" id="KW-1185">Reference proteome</keyword>
<dbReference type="InterPro" id="IPR011502">
    <property type="entry name" value="Nucleoporin_Nup85"/>
</dbReference>
<evidence type="ECO:0000256" key="4">
    <source>
        <dbReference type="ARBA" id="ARBA00022816"/>
    </source>
</evidence>
<feature type="region of interest" description="Disordered" evidence="9">
    <location>
        <begin position="1"/>
        <end position="103"/>
    </location>
</feature>
<comment type="subcellular location">
    <subcellularLocation>
        <location evidence="1">Nucleus</location>
        <location evidence="1">Nuclear pore complex</location>
    </subcellularLocation>
</comment>